<evidence type="ECO:0000313" key="2">
    <source>
        <dbReference type="Proteomes" id="UP001501612"/>
    </source>
</evidence>
<accession>A0ABN2PED5</accession>
<sequence length="257" mass="27054">MTYADTLSTVTETLRHAVRASGVTIDCVRGDDPPAPPGGSTYSLEVGTRGSVRWRVGVEREDPLDETEKGLVAGLARLLRAALTAAEDHDTSRRLADLVDATLLELDTMIGATVEERMVKVAREVAEVLDVTGWAVRILVDGEWMLVAHEHRRGFLHDPLTAWGPFDPRSLALEEGSIALGADDDSAVGAALRHCGLGSLVAAAGFDPDAVSWTMCMVGDEVSGDLAPGRTALAALVPAALGFPLPPRSGGLLRSVG</sequence>
<dbReference type="EMBL" id="BAAAMY010000004">
    <property type="protein sequence ID" value="GAA1919603.1"/>
    <property type="molecule type" value="Genomic_DNA"/>
</dbReference>
<evidence type="ECO:0008006" key="3">
    <source>
        <dbReference type="Google" id="ProtNLM"/>
    </source>
</evidence>
<name>A0ABN2PED5_9ACTN</name>
<proteinExistence type="predicted"/>
<protein>
    <recommendedName>
        <fullName evidence="3">GAF domain-containing protein</fullName>
    </recommendedName>
</protein>
<reference evidence="1 2" key="1">
    <citation type="journal article" date="2019" name="Int. J. Syst. Evol. Microbiol.">
        <title>The Global Catalogue of Microorganisms (GCM) 10K type strain sequencing project: providing services to taxonomists for standard genome sequencing and annotation.</title>
        <authorList>
            <consortium name="The Broad Institute Genomics Platform"/>
            <consortium name="The Broad Institute Genome Sequencing Center for Infectious Disease"/>
            <person name="Wu L."/>
            <person name="Ma J."/>
        </authorList>
    </citation>
    <scope>NUCLEOTIDE SEQUENCE [LARGE SCALE GENOMIC DNA]</scope>
    <source>
        <strain evidence="1 2">JCM 14046</strain>
    </source>
</reference>
<dbReference type="Proteomes" id="UP001501612">
    <property type="component" value="Unassembled WGS sequence"/>
</dbReference>
<comment type="caution">
    <text evidence="1">The sequence shown here is derived from an EMBL/GenBank/DDBJ whole genome shotgun (WGS) entry which is preliminary data.</text>
</comment>
<organism evidence="1 2">
    <name type="scientific">Nocardioides lentus</name>
    <dbReference type="NCBI Taxonomy" id="338077"/>
    <lineage>
        <taxon>Bacteria</taxon>
        <taxon>Bacillati</taxon>
        <taxon>Actinomycetota</taxon>
        <taxon>Actinomycetes</taxon>
        <taxon>Propionibacteriales</taxon>
        <taxon>Nocardioidaceae</taxon>
        <taxon>Nocardioides</taxon>
    </lineage>
</organism>
<evidence type="ECO:0000313" key="1">
    <source>
        <dbReference type="EMBL" id="GAA1919603.1"/>
    </source>
</evidence>
<gene>
    <name evidence="1" type="ORF">GCM10009737_21460</name>
</gene>
<keyword evidence="2" id="KW-1185">Reference proteome</keyword>